<feature type="domain" description="ParB-like N-terminal" evidence="1">
    <location>
        <begin position="33"/>
        <end position="117"/>
    </location>
</feature>
<evidence type="ECO:0000259" key="1">
    <source>
        <dbReference type="SMART" id="SM00470"/>
    </source>
</evidence>
<reference evidence="3" key="1">
    <citation type="journal article" date="2019" name="Int. J. Syst. Evol. Microbiol.">
        <title>The Global Catalogue of Microorganisms (GCM) 10K type strain sequencing project: providing services to taxonomists for standard genome sequencing and annotation.</title>
        <authorList>
            <consortium name="The Broad Institute Genomics Platform"/>
            <consortium name="The Broad Institute Genome Sequencing Center for Infectious Disease"/>
            <person name="Wu L."/>
            <person name="Ma J."/>
        </authorList>
    </citation>
    <scope>NUCLEOTIDE SEQUENCE [LARGE SCALE GENOMIC DNA]</scope>
    <source>
        <strain evidence="3">KCTC 52607</strain>
    </source>
</reference>
<dbReference type="Gene3D" id="3.90.1530.10">
    <property type="entry name" value="Conserved hypothetical protein from pyrococcus furiosus pfu- 392566-001, ParB domain"/>
    <property type="match status" value="1"/>
</dbReference>
<dbReference type="SUPFAM" id="SSF110849">
    <property type="entry name" value="ParB/Sulfiredoxin"/>
    <property type="match status" value="1"/>
</dbReference>
<keyword evidence="3" id="KW-1185">Reference proteome</keyword>
<protein>
    <submittedName>
        <fullName evidence="2">Plasmid partitioning protein RepB C-terminal domain-containing protein</fullName>
    </submittedName>
</protein>
<dbReference type="SMART" id="SM00470">
    <property type="entry name" value="ParB"/>
    <property type="match status" value="1"/>
</dbReference>
<dbReference type="InterPro" id="IPR036086">
    <property type="entry name" value="ParB/Sulfiredoxin_sf"/>
</dbReference>
<dbReference type="SUPFAM" id="SSF109709">
    <property type="entry name" value="KorB DNA-binding domain-like"/>
    <property type="match status" value="1"/>
</dbReference>
<dbReference type="Proteomes" id="UP001595456">
    <property type="component" value="Unassembled WGS sequence"/>
</dbReference>
<evidence type="ECO:0000313" key="3">
    <source>
        <dbReference type="Proteomes" id="UP001595456"/>
    </source>
</evidence>
<sequence length="319" mass="35362">MADWQPEHTSEPGGDPHVHLAFERQTITIAIPALVPLKSLREGVRESKKYAQIVSSIEAIGLVEAPVVIADTQHPGQYFLLDGHLRIEALKQLGTETVDCLVATDDETYTYNKRVNRLPPVQEHRMIARAVERGVAPAVIAEALGLEVGSVHRKFRLLDGICPEAVDILKDTTCPMNVFEVLRRMSTMRQIEAADLMVGQNNFSLMFAKALLAATPDDQLVKQPRKGRKGDANGPTTQQIARMERELAALQTQVKSVEDSYGIDNLHLTVARGYIAKLLGNALIVRWLSQNRHEYLGEFQRIAEIETIAPVPPLALGQE</sequence>
<dbReference type="PANTHER" id="PTHR33375">
    <property type="entry name" value="CHROMOSOME-PARTITIONING PROTEIN PARB-RELATED"/>
    <property type="match status" value="1"/>
</dbReference>
<dbReference type="RefSeq" id="WP_336927655.1">
    <property type="nucleotide sequence ID" value="NZ_JBANRO010000020.1"/>
</dbReference>
<name>A0ABV7E6C2_9SPHN</name>
<dbReference type="PANTHER" id="PTHR33375:SF1">
    <property type="entry name" value="CHROMOSOME-PARTITIONING PROTEIN PARB-RELATED"/>
    <property type="match status" value="1"/>
</dbReference>
<dbReference type="InterPro" id="IPR011111">
    <property type="entry name" value="Plasmid_RepB"/>
</dbReference>
<gene>
    <name evidence="2" type="ORF">ACFODU_09900</name>
</gene>
<evidence type="ECO:0000313" key="2">
    <source>
        <dbReference type="EMBL" id="MFC3098107.1"/>
    </source>
</evidence>
<accession>A0ABV7E6C2</accession>
<dbReference type="Gene3D" id="1.10.10.2830">
    <property type="match status" value="1"/>
</dbReference>
<dbReference type="EMBL" id="JBHRST010000014">
    <property type="protein sequence ID" value="MFC3098107.1"/>
    <property type="molecule type" value="Genomic_DNA"/>
</dbReference>
<dbReference type="InterPro" id="IPR050336">
    <property type="entry name" value="Chromosome_partition/occlusion"/>
</dbReference>
<organism evidence="2 3">
    <name type="scientific">Alteraurantiacibacter palmitatis</name>
    <dbReference type="NCBI Taxonomy" id="2054628"/>
    <lineage>
        <taxon>Bacteria</taxon>
        <taxon>Pseudomonadati</taxon>
        <taxon>Pseudomonadota</taxon>
        <taxon>Alphaproteobacteria</taxon>
        <taxon>Sphingomonadales</taxon>
        <taxon>Erythrobacteraceae</taxon>
        <taxon>Alteraurantiacibacter</taxon>
    </lineage>
</organism>
<proteinExistence type="predicted"/>
<dbReference type="InterPro" id="IPR003115">
    <property type="entry name" value="ParB_N"/>
</dbReference>
<dbReference type="Pfam" id="PF07506">
    <property type="entry name" value="RepB"/>
    <property type="match status" value="1"/>
</dbReference>
<comment type="caution">
    <text evidence="2">The sequence shown here is derived from an EMBL/GenBank/DDBJ whole genome shotgun (WGS) entry which is preliminary data.</text>
</comment>